<accession>A0AAD4CCH0</accession>
<reference evidence="5" key="2">
    <citation type="submission" date="2020-02" db="EMBL/GenBank/DDBJ databases">
        <authorList>
            <person name="Gilchrist C.L.M."/>
            <person name="Chooi Y.-H."/>
        </authorList>
    </citation>
    <scope>NUCLEOTIDE SEQUENCE</scope>
    <source>
        <strain evidence="5">MST-FP2251</strain>
    </source>
</reference>
<evidence type="ECO:0000313" key="5">
    <source>
        <dbReference type="EMBL" id="KAF9883747.1"/>
    </source>
</evidence>
<sequence length="341" mass="37481">MAPDSTDEAYTKAFHAACSDGDLPKVQAALASGRLSTNTLNIALDLATEEAHPDIVNALFTAGVRITASSINSLCGKEEEDYEDPRVIRLYFDHGLKPKKCITSGGEPLLRFLNAPCARELLERGVDPNQCGPRKKTPLASALEKVYKDNGALFDLLVDFGAKIDGSLFFSAIAWSLSNTVIKTKFLLNKGLDPNTICANWGTPLLCAVRFGMEDIVQILLDAGADPTARPECKQFRGDSPSELAESQIHAKDDPCMEAHYRSIIKRLADAKGRRNTSTKTENRSQLEQRSMDVKHRYATKPTAKKQKFNTKHTTVNNTSKRGVHEGSISSRTRSRTKIIS</sequence>
<dbReference type="Proteomes" id="UP001194746">
    <property type="component" value="Unassembled WGS sequence"/>
</dbReference>
<dbReference type="PANTHER" id="PTHR24171:SF8">
    <property type="entry name" value="BRCA1-ASSOCIATED RING DOMAIN PROTEIN 1"/>
    <property type="match status" value="1"/>
</dbReference>
<dbReference type="InterPro" id="IPR002110">
    <property type="entry name" value="Ankyrin_rpt"/>
</dbReference>
<evidence type="ECO:0000256" key="3">
    <source>
        <dbReference type="PROSITE-ProRule" id="PRU00023"/>
    </source>
</evidence>
<proteinExistence type="predicted"/>
<dbReference type="EMBL" id="VCAU01000150">
    <property type="protein sequence ID" value="KAF9883747.1"/>
    <property type="molecule type" value="Genomic_DNA"/>
</dbReference>
<gene>
    <name evidence="5" type="ORF">FE257_003001</name>
</gene>
<evidence type="ECO:0000256" key="1">
    <source>
        <dbReference type="ARBA" id="ARBA00022737"/>
    </source>
</evidence>
<keyword evidence="2 3" id="KW-0040">ANK repeat</keyword>
<name>A0AAD4CCH0_ASPNN</name>
<evidence type="ECO:0000313" key="6">
    <source>
        <dbReference type="Proteomes" id="UP001194746"/>
    </source>
</evidence>
<comment type="caution">
    <text evidence="5">The sequence shown here is derived from an EMBL/GenBank/DDBJ whole genome shotgun (WGS) entry which is preliminary data.</text>
</comment>
<dbReference type="Gene3D" id="1.25.40.20">
    <property type="entry name" value="Ankyrin repeat-containing domain"/>
    <property type="match status" value="2"/>
</dbReference>
<dbReference type="Pfam" id="PF12796">
    <property type="entry name" value="Ank_2"/>
    <property type="match status" value="1"/>
</dbReference>
<feature type="compositionally biased region" description="Basic residues" evidence="4">
    <location>
        <begin position="297"/>
        <end position="311"/>
    </location>
</feature>
<feature type="compositionally biased region" description="Basic and acidic residues" evidence="4">
    <location>
        <begin position="281"/>
        <end position="296"/>
    </location>
</feature>
<protein>
    <recommendedName>
        <fullName evidence="7">Ankyrin</fullName>
    </recommendedName>
</protein>
<evidence type="ECO:0008006" key="7">
    <source>
        <dbReference type="Google" id="ProtNLM"/>
    </source>
</evidence>
<keyword evidence="6" id="KW-1185">Reference proteome</keyword>
<feature type="compositionally biased region" description="Polar residues" evidence="4">
    <location>
        <begin position="312"/>
        <end position="321"/>
    </location>
</feature>
<feature type="region of interest" description="Disordered" evidence="4">
    <location>
        <begin position="270"/>
        <end position="341"/>
    </location>
</feature>
<evidence type="ECO:0000256" key="2">
    <source>
        <dbReference type="ARBA" id="ARBA00023043"/>
    </source>
</evidence>
<dbReference type="SMART" id="SM00248">
    <property type="entry name" value="ANK"/>
    <property type="match status" value="3"/>
</dbReference>
<evidence type="ECO:0000256" key="4">
    <source>
        <dbReference type="SAM" id="MobiDB-lite"/>
    </source>
</evidence>
<keyword evidence="1" id="KW-0677">Repeat</keyword>
<organism evidence="5 6">
    <name type="scientific">Aspergillus nanangensis</name>
    <dbReference type="NCBI Taxonomy" id="2582783"/>
    <lineage>
        <taxon>Eukaryota</taxon>
        <taxon>Fungi</taxon>
        <taxon>Dikarya</taxon>
        <taxon>Ascomycota</taxon>
        <taxon>Pezizomycotina</taxon>
        <taxon>Eurotiomycetes</taxon>
        <taxon>Eurotiomycetidae</taxon>
        <taxon>Eurotiales</taxon>
        <taxon>Aspergillaceae</taxon>
        <taxon>Aspergillus</taxon>
        <taxon>Aspergillus subgen. Circumdati</taxon>
    </lineage>
</organism>
<dbReference type="PROSITE" id="PS50088">
    <property type="entry name" value="ANK_REPEAT"/>
    <property type="match status" value="1"/>
</dbReference>
<dbReference type="GO" id="GO:0004842">
    <property type="term" value="F:ubiquitin-protein transferase activity"/>
    <property type="evidence" value="ECO:0007669"/>
    <property type="project" value="TreeGrafter"/>
</dbReference>
<dbReference type="SUPFAM" id="SSF48403">
    <property type="entry name" value="Ankyrin repeat"/>
    <property type="match status" value="1"/>
</dbReference>
<dbReference type="AlphaFoldDB" id="A0AAD4CCH0"/>
<dbReference type="PANTHER" id="PTHR24171">
    <property type="entry name" value="ANKYRIN REPEAT DOMAIN-CONTAINING PROTEIN 39-RELATED"/>
    <property type="match status" value="1"/>
</dbReference>
<reference evidence="5" key="1">
    <citation type="journal article" date="2019" name="Beilstein J. Org. Chem.">
        <title>Nanangenines: drimane sesquiterpenoids as the dominant metabolite cohort of a novel Australian fungus, Aspergillus nanangensis.</title>
        <authorList>
            <person name="Lacey H.J."/>
            <person name="Gilchrist C.L.M."/>
            <person name="Crombie A."/>
            <person name="Kalaitzis J.A."/>
            <person name="Vuong D."/>
            <person name="Rutledge P.J."/>
            <person name="Turner P."/>
            <person name="Pitt J.I."/>
            <person name="Lacey E."/>
            <person name="Chooi Y.H."/>
            <person name="Piggott A.M."/>
        </authorList>
    </citation>
    <scope>NUCLEOTIDE SEQUENCE</scope>
    <source>
        <strain evidence="5">MST-FP2251</strain>
    </source>
</reference>
<dbReference type="GO" id="GO:0085020">
    <property type="term" value="P:protein K6-linked ubiquitination"/>
    <property type="evidence" value="ECO:0007669"/>
    <property type="project" value="TreeGrafter"/>
</dbReference>
<dbReference type="PROSITE" id="PS50297">
    <property type="entry name" value="ANK_REP_REGION"/>
    <property type="match status" value="1"/>
</dbReference>
<feature type="repeat" description="ANK" evidence="3">
    <location>
        <begin position="200"/>
        <end position="232"/>
    </location>
</feature>
<dbReference type="InterPro" id="IPR036770">
    <property type="entry name" value="Ankyrin_rpt-contain_sf"/>
</dbReference>